<dbReference type="SUPFAM" id="SSF48264">
    <property type="entry name" value="Cytochrome P450"/>
    <property type="match status" value="1"/>
</dbReference>
<dbReference type="PRINTS" id="PR00463">
    <property type="entry name" value="EP450I"/>
</dbReference>
<keyword evidence="10" id="KW-1185">Reference proteome</keyword>
<keyword evidence="5 7" id="KW-0408">Iron</keyword>
<dbReference type="Proteomes" id="UP000005239">
    <property type="component" value="Unassembled WGS sequence"/>
</dbReference>
<accession>A0A2A6C366</accession>
<dbReference type="AlphaFoldDB" id="A0A2A6C366"/>
<dbReference type="GO" id="GO:0020037">
    <property type="term" value="F:heme binding"/>
    <property type="evidence" value="ECO:0007669"/>
    <property type="project" value="InterPro"/>
</dbReference>
<dbReference type="PANTHER" id="PTHR24284">
    <property type="entry name" value="CYTOCHROME P450 FAMILY"/>
    <property type="match status" value="1"/>
</dbReference>
<dbReference type="EnsemblMetazoa" id="PPA21501.1">
    <property type="protein sequence ID" value="PPA21501.1"/>
    <property type="gene ID" value="WBGene00111055"/>
</dbReference>
<accession>A0A8R1UFH2</accession>
<keyword evidence="6 8" id="KW-0503">Monooxygenase</keyword>
<gene>
    <name evidence="9" type="primary">WBGene00111055</name>
</gene>
<name>A0A2A6C366_PRIPA</name>
<comment type="cofactor">
    <cofactor evidence="1 7">
        <name>heme</name>
        <dbReference type="ChEBI" id="CHEBI:30413"/>
    </cofactor>
</comment>
<reference evidence="10" key="1">
    <citation type="journal article" date="2008" name="Nat. Genet.">
        <title>The Pristionchus pacificus genome provides a unique perspective on nematode lifestyle and parasitism.</title>
        <authorList>
            <person name="Dieterich C."/>
            <person name="Clifton S.W."/>
            <person name="Schuster L.N."/>
            <person name="Chinwalla A."/>
            <person name="Delehaunty K."/>
            <person name="Dinkelacker I."/>
            <person name="Fulton L."/>
            <person name="Fulton R."/>
            <person name="Godfrey J."/>
            <person name="Minx P."/>
            <person name="Mitreva M."/>
            <person name="Roeseler W."/>
            <person name="Tian H."/>
            <person name="Witte H."/>
            <person name="Yang S.P."/>
            <person name="Wilson R.K."/>
            <person name="Sommer R.J."/>
        </authorList>
    </citation>
    <scope>NUCLEOTIDE SEQUENCE [LARGE SCALE GENOMIC DNA]</scope>
    <source>
        <strain evidence="10">PS312</strain>
    </source>
</reference>
<dbReference type="InterPro" id="IPR001128">
    <property type="entry name" value="Cyt_P450"/>
</dbReference>
<sequence length="488" mass="55954">MLLVLLLLGGLTAALWWYSSLVKKYPPGPRPLPFIGNMHQVNFGTKPFWRFAKQFDGIYTLFAPFPLIEITDYNLIKEAYIEKGDDFVDRLSAPGADDVFNYIENGGVVQSSGAEWRENRRAALHILRDFGMGKNVMEELVKNSITEYLQCLKSIENKDRVNMRWPLLLMIANIINEVLFGYRFKYDDCEELKDYVTDFCTVLREIAHAKLLPLGLAFPSIRHVPYIGYYALTIHKERFQKINAYVAKNVRETMKSYDPDSPPTTFVHAYAVKMKTNEILTEDQQIATCADFFFAGMETTSNTLRWAVLYLAKYQDVQDKLREEILTVIGKDRLPSLSDKPNMIYAQACIHELQRCANVLRINLLRCTKRDVTIGGHNIPAGAAIHADIHYLLANDPLFVNPEEFRPERYIADDGKSLRKDLLERTLVFSLGKRACAGEGLARVELFLCLLTTIQHYRIYPTDEPIDLVPIPQNFSVPREQNVRLVPV</sequence>
<dbReference type="InterPro" id="IPR017972">
    <property type="entry name" value="Cyt_P450_CS"/>
</dbReference>
<dbReference type="PANTHER" id="PTHR24284:SF1">
    <property type="entry name" value="CYTOCHROME P450 FAMILY"/>
    <property type="match status" value="1"/>
</dbReference>
<dbReference type="GO" id="GO:0005506">
    <property type="term" value="F:iron ion binding"/>
    <property type="evidence" value="ECO:0007669"/>
    <property type="project" value="InterPro"/>
</dbReference>
<evidence type="ECO:0000256" key="3">
    <source>
        <dbReference type="ARBA" id="ARBA00022723"/>
    </source>
</evidence>
<proteinExistence type="inferred from homology"/>
<dbReference type="PROSITE" id="PS00086">
    <property type="entry name" value="CYTOCHROME_P450"/>
    <property type="match status" value="1"/>
</dbReference>
<keyword evidence="7 8" id="KW-0349">Heme</keyword>
<dbReference type="InterPro" id="IPR002401">
    <property type="entry name" value="Cyt_P450_E_grp-I"/>
</dbReference>
<reference evidence="9" key="2">
    <citation type="submission" date="2022-06" db="UniProtKB">
        <authorList>
            <consortium name="EnsemblMetazoa"/>
        </authorList>
    </citation>
    <scope>IDENTIFICATION</scope>
    <source>
        <strain evidence="9">PS312</strain>
    </source>
</reference>
<evidence type="ECO:0000256" key="4">
    <source>
        <dbReference type="ARBA" id="ARBA00023002"/>
    </source>
</evidence>
<dbReference type="FunFam" id="1.10.630.10:FF:000036">
    <property type="entry name" value="CYtochrome P450 family"/>
    <property type="match status" value="1"/>
</dbReference>
<evidence type="ECO:0000256" key="7">
    <source>
        <dbReference type="PIRSR" id="PIRSR602401-1"/>
    </source>
</evidence>
<dbReference type="Gene3D" id="1.10.630.10">
    <property type="entry name" value="Cytochrome P450"/>
    <property type="match status" value="1"/>
</dbReference>
<dbReference type="OrthoDB" id="2789670at2759"/>
<organism evidence="9 10">
    <name type="scientific">Pristionchus pacificus</name>
    <name type="common">Parasitic nematode worm</name>
    <dbReference type="NCBI Taxonomy" id="54126"/>
    <lineage>
        <taxon>Eukaryota</taxon>
        <taxon>Metazoa</taxon>
        <taxon>Ecdysozoa</taxon>
        <taxon>Nematoda</taxon>
        <taxon>Chromadorea</taxon>
        <taxon>Rhabditida</taxon>
        <taxon>Rhabditina</taxon>
        <taxon>Diplogasteromorpha</taxon>
        <taxon>Diplogasteroidea</taxon>
        <taxon>Neodiplogasteridae</taxon>
        <taxon>Pristionchus</taxon>
    </lineage>
</organism>
<evidence type="ECO:0000256" key="6">
    <source>
        <dbReference type="ARBA" id="ARBA00023033"/>
    </source>
</evidence>
<feature type="binding site" description="axial binding residue" evidence="7">
    <location>
        <position position="436"/>
    </location>
    <ligand>
        <name>heme</name>
        <dbReference type="ChEBI" id="CHEBI:30413"/>
    </ligand>
    <ligandPart>
        <name>Fe</name>
        <dbReference type="ChEBI" id="CHEBI:18248"/>
    </ligandPart>
</feature>
<evidence type="ECO:0000256" key="2">
    <source>
        <dbReference type="ARBA" id="ARBA00010617"/>
    </source>
</evidence>
<keyword evidence="4 8" id="KW-0560">Oxidoreductase</keyword>
<keyword evidence="3 7" id="KW-0479">Metal-binding</keyword>
<dbReference type="GO" id="GO:0016705">
    <property type="term" value="F:oxidoreductase activity, acting on paired donors, with incorporation or reduction of molecular oxygen"/>
    <property type="evidence" value="ECO:0007669"/>
    <property type="project" value="InterPro"/>
</dbReference>
<dbReference type="GO" id="GO:0004497">
    <property type="term" value="F:monooxygenase activity"/>
    <property type="evidence" value="ECO:0007669"/>
    <property type="project" value="UniProtKB-KW"/>
</dbReference>
<evidence type="ECO:0000313" key="9">
    <source>
        <dbReference type="EnsemblMetazoa" id="PPA21501.1"/>
    </source>
</evidence>
<comment type="similarity">
    <text evidence="2 8">Belongs to the cytochrome P450 family.</text>
</comment>
<evidence type="ECO:0000256" key="8">
    <source>
        <dbReference type="RuleBase" id="RU000461"/>
    </source>
</evidence>
<dbReference type="Pfam" id="PF00067">
    <property type="entry name" value="p450"/>
    <property type="match status" value="1"/>
</dbReference>
<dbReference type="CDD" id="cd20617">
    <property type="entry name" value="CYP1_2-like"/>
    <property type="match status" value="1"/>
</dbReference>
<dbReference type="PRINTS" id="PR00385">
    <property type="entry name" value="P450"/>
</dbReference>
<protein>
    <submittedName>
        <fullName evidence="9">Cytochrome P450</fullName>
    </submittedName>
</protein>
<dbReference type="InterPro" id="IPR036396">
    <property type="entry name" value="Cyt_P450_sf"/>
</dbReference>
<evidence type="ECO:0000256" key="5">
    <source>
        <dbReference type="ARBA" id="ARBA00023004"/>
    </source>
</evidence>
<evidence type="ECO:0000313" key="10">
    <source>
        <dbReference type="Proteomes" id="UP000005239"/>
    </source>
</evidence>
<evidence type="ECO:0000256" key="1">
    <source>
        <dbReference type="ARBA" id="ARBA00001971"/>
    </source>
</evidence>